<dbReference type="Gene3D" id="3.40.50.150">
    <property type="entry name" value="Vaccinia Virus protein VP39"/>
    <property type="match status" value="1"/>
</dbReference>
<dbReference type="AlphaFoldDB" id="A0A9W4KE70"/>
<dbReference type="InterPro" id="IPR041698">
    <property type="entry name" value="Methyltransf_25"/>
</dbReference>
<dbReference type="PANTHER" id="PTHR43861:SF1">
    <property type="entry name" value="TRANS-ACONITATE 2-METHYLTRANSFERASE"/>
    <property type="match status" value="1"/>
</dbReference>
<gene>
    <name evidence="4" type="ORF">PEGY_LOCUS6474</name>
</gene>
<dbReference type="GO" id="GO:0008168">
    <property type="term" value="F:methyltransferase activity"/>
    <property type="evidence" value="ECO:0007669"/>
    <property type="project" value="UniProtKB-KW"/>
</dbReference>
<evidence type="ECO:0000313" key="5">
    <source>
        <dbReference type="Proteomes" id="UP001154252"/>
    </source>
</evidence>
<proteinExistence type="predicted"/>
<feature type="domain" description="Methyltransferase" evidence="3">
    <location>
        <begin position="48"/>
        <end position="146"/>
    </location>
</feature>
<dbReference type="SUPFAM" id="SSF53335">
    <property type="entry name" value="S-adenosyl-L-methionine-dependent methyltransferases"/>
    <property type="match status" value="1"/>
</dbReference>
<keyword evidence="5" id="KW-1185">Reference proteome</keyword>
<name>A0A9W4KE70_9EURO</name>
<dbReference type="OrthoDB" id="66144at2759"/>
<dbReference type="EMBL" id="CAJVRC010000870">
    <property type="protein sequence ID" value="CAG8901426.1"/>
    <property type="molecule type" value="Genomic_DNA"/>
</dbReference>
<accession>A0A9W4KE70</accession>
<evidence type="ECO:0000256" key="2">
    <source>
        <dbReference type="ARBA" id="ARBA00022679"/>
    </source>
</evidence>
<dbReference type="GO" id="GO:0032259">
    <property type="term" value="P:methylation"/>
    <property type="evidence" value="ECO:0007669"/>
    <property type="project" value="UniProtKB-KW"/>
</dbReference>
<evidence type="ECO:0000256" key="1">
    <source>
        <dbReference type="ARBA" id="ARBA00022603"/>
    </source>
</evidence>
<dbReference type="Proteomes" id="UP001154252">
    <property type="component" value="Unassembled WGS sequence"/>
</dbReference>
<dbReference type="InterPro" id="IPR029063">
    <property type="entry name" value="SAM-dependent_MTases_sf"/>
</dbReference>
<sequence>MHTMVSNTEGPKDHWSAEAYSTSASFVHSAKITGKLLSSLDPKPTDKVLDVGCGDGKFTANFLPAIASVLGIDSSASMIESANKDYASAKASFRVVDCRYLEKETSIVNGSWDKVISNAALHWILRDESTRMSTLRAIYDCLKPGGTYVFEMGGHGNVAEVKTALVYALVHQGIPIEQARETSPWFFPSDTWMRNALEEIGFKVENVELEYRPTKLTTDAKGGLEGWVRLMGAQFLEVLPEEKRDAAVQQICGVLRDVVTRGEDGSQWLGYVRLRGIAKKI</sequence>
<evidence type="ECO:0000313" key="4">
    <source>
        <dbReference type="EMBL" id="CAG8901426.1"/>
    </source>
</evidence>
<evidence type="ECO:0000259" key="3">
    <source>
        <dbReference type="Pfam" id="PF13649"/>
    </source>
</evidence>
<dbReference type="PANTHER" id="PTHR43861">
    <property type="entry name" value="TRANS-ACONITATE 2-METHYLTRANSFERASE-RELATED"/>
    <property type="match status" value="1"/>
</dbReference>
<organism evidence="4 5">
    <name type="scientific">Penicillium egyptiacum</name>
    <dbReference type="NCBI Taxonomy" id="1303716"/>
    <lineage>
        <taxon>Eukaryota</taxon>
        <taxon>Fungi</taxon>
        <taxon>Dikarya</taxon>
        <taxon>Ascomycota</taxon>
        <taxon>Pezizomycotina</taxon>
        <taxon>Eurotiomycetes</taxon>
        <taxon>Eurotiomycetidae</taxon>
        <taxon>Eurotiales</taxon>
        <taxon>Aspergillaceae</taxon>
        <taxon>Penicillium</taxon>
    </lineage>
</organism>
<reference evidence="4" key="1">
    <citation type="submission" date="2021-07" db="EMBL/GenBank/DDBJ databases">
        <authorList>
            <person name="Branca A.L. A."/>
        </authorList>
    </citation>
    <scope>NUCLEOTIDE SEQUENCE</scope>
</reference>
<dbReference type="Pfam" id="PF13649">
    <property type="entry name" value="Methyltransf_25"/>
    <property type="match status" value="1"/>
</dbReference>
<keyword evidence="1" id="KW-0489">Methyltransferase</keyword>
<protein>
    <recommendedName>
        <fullName evidence="3">Methyltransferase domain-containing protein</fullName>
    </recommendedName>
</protein>
<keyword evidence="2" id="KW-0808">Transferase</keyword>
<comment type="caution">
    <text evidence="4">The sequence shown here is derived from an EMBL/GenBank/DDBJ whole genome shotgun (WGS) entry which is preliminary data.</text>
</comment>
<dbReference type="CDD" id="cd02440">
    <property type="entry name" value="AdoMet_MTases"/>
    <property type="match status" value="1"/>
</dbReference>